<name>A0ABW0TQ17_9BACL</name>
<sequence length="42" mass="4671">MEGTRAERKAVSDMANESSTEKIIQLLEGQLAVAHNRVPVKY</sequence>
<evidence type="ECO:0000313" key="2">
    <source>
        <dbReference type="Proteomes" id="UP001596109"/>
    </source>
</evidence>
<gene>
    <name evidence="1" type="ORF">ACFPRA_21890</name>
</gene>
<reference evidence="2" key="1">
    <citation type="journal article" date="2019" name="Int. J. Syst. Evol. Microbiol.">
        <title>The Global Catalogue of Microorganisms (GCM) 10K type strain sequencing project: providing services to taxonomists for standard genome sequencing and annotation.</title>
        <authorList>
            <consortium name="The Broad Institute Genomics Platform"/>
            <consortium name="The Broad Institute Genome Sequencing Center for Infectious Disease"/>
            <person name="Wu L."/>
            <person name="Ma J."/>
        </authorList>
    </citation>
    <scope>NUCLEOTIDE SEQUENCE [LARGE SCALE GENOMIC DNA]</scope>
    <source>
        <strain evidence="2">CGMCC 4.1434</strain>
    </source>
</reference>
<proteinExistence type="predicted"/>
<keyword evidence="2" id="KW-1185">Reference proteome</keyword>
<comment type="caution">
    <text evidence="1">The sequence shown here is derived from an EMBL/GenBank/DDBJ whole genome shotgun (WGS) entry which is preliminary data.</text>
</comment>
<dbReference type="Proteomes" id="UP001596109">
    <property type="component" value="Unassembled WGS sequence"/>
</dbReference>
<organism evidence="1 2">
    <name type="scientific">Sporosarcina soli</name>
    <dbReference type="NCBI Taxonomy" id="334736"/>
    <lineage>
        <taxon>Bacteria</taxon>
        <taxon>Bacillati</taxon>
        <taxon>Bacillota</taxon>
        <taxon>Bacilli</taxon>
        <taxon>Bacillales</taxon>
        <taxon>Caryophanaceae</taxon>
        <taxon>Sporosarcina</taxon>
    </lineage>
</organism>
<evidence type="ECO:0000313" key="1">
    <source>
        <dbReference type="EMBL" id="MFC5591541.1"/>
    </source>
</evidence>
<accession>A0ABW0TQ17</accession>
<protein>
    <submittedName>
        <fullName evidence="1">Uncharacterized protein</fullName>
    </submittedName>
</protein>
<dbReference type="EMBL" id="JBHSNO010000016">
    <property type="protein sequence ID" value="MFC5591541.1"/>
    <property type="molecule type" value="Genomic_DNA"/>
</dbReference>
<dbReference type="RefSeq" id="WP_381439456.1">
    <property type="nucleotide sequence ID" value="NZ_JBHSNO010000016.1"/>
</dbReference>